<dbReference type="PANTHER" id="PTHR11008">
    <property type="entry name" value="PROTEIN TAKEOUT-LIKE PROTEIN"/>
    <property type="match status" value="1"/>
</dbReference>
<feature type="chain" id="PRO_5026893535" evidence="4">
    <location>
        <begin position="17"/>
        <end position="249"/>
    </location>
</feature>
<dbReference type="InterPro" id="IPR010562">
    <property type="entry name" value="Haemolymph_juvenile_hormone-bd"/>
</dbReference>
<dbReference type="Gene3D" id="3.15.10.30">
    <property type="entry name" value="Haemolymph juvenile hormone binding protein"/>
    <property type="match status" value="1"/>
</dbReference>
<evidence type="ECO:0000256" key="3">
    <source>
        <dbReference type="ARBA" id="ARBA00060902"/>
    </source>
</evidence>
<protein>
    <submittedName>
        <fullName evidence="6">Uncharacterized protein LOC114248587</fullName>
    </submittedName>
</protein>
<reference evidence="6" key="1">
    <citation type="submission" date="2025-08" db="UniProtKB">
        <authorList>
            <consortium name="RefSeq"/>
        </authorList>
    </citation>
    <scope>IDENTIFICATION</scope>
    <source>
        <tissue evidence="6">Silk gland</tissue>
    </source>
</reference>
<evidence type="ECO:0000256" key="4">
    <source>
        <dbReference type="SAM" id="SignalP"/>
    </source>
</evidence>
<keyword evidence="2" id="KW-0090">Biological rhythms</keyword>
<dbReference type="AlphaFoldDB" id="A0A6J2K6T5"/>
<dbReference type="FunFam" id="3.15.10.30:FF:000001">
    <property type="entry name" value="Takeout-like protein 1"/>
    <property type="match status" value="1"/>
</dbReference>
<organism evidence="5 6">
    <name type="scientific">Bombyx mandarina</name>
    <name type="common">Wild silk moth</name>
    <name type="synonym">Wild silkworm</name>
    <dbReference type="NCBI Taxonomy" id="7092"/>
    <lineage>
        <taxon>Eukaryota</taxon>
        <taxon>Metazoa</taxon>
        <taxon>Ecdysozoa</taxon>
        <taxon>Arthropoda</taxon>
        <taxon>Hexapoda</taxon>
        <taxon>Insecta</taxon>
        <taxon>Pterygota</taxon>
        <taxon>Neoptera</taxon>
        <taxon>Endopterygota</taxon>
        <taxon>Lepidoptera</taxon>
        <taxon>Glossata</taxon>
        <taxon>Ditrysia</taxon>
        <taxon>Bombycoidea</taxon>
        <taxon>Bombycidae</taxon>
        <taxon>Bombycinae</taxon>
        <taxon>Bombyx</taxon>
    </lineage>
</organism>
<dbReference type="GO" id="GO:0007623">
    <property type="term" value="P:circadian rhythm"/>
    <property type="evidence" value="ECO:0007669"/>
    <property type="project" value="UniProtKB-ARBA"/>
</dbReference>
<sequence length="249" mass="27483">MRVFVFLILYAVSVYGRVTPDFFPQCKRSDPQIDKCVLDAVETMRPRLKTGIPEVNIPPLDPFMVPTLKLDRTAPNLRLKATIKQTKAFGGSNFKIEKLKINLNNKYTGEIKMVFPKLMVVADYDVRGSRILTLDINGKGKLRGEFTGITVVAKGLAKPIQKDGVEYLQVDKILTRIRVSNAQIGFDDTERPLAAASAASFFNSSPGVVLDILNPLIEETSAAVIKAFVNKILGNIPLHEILVDDVPSA</sequence>
<dbReference type="GO" id="GO:0005615">
    <property type="term" value="C:extracellular space"/>
    <property type="evidence" value="ECO:0007669"/>
    <property type="project" value="TreeGrafter"/>
</dbReference>
<dbReference type="RefSeq" id="XP_028037670.1">
    <property type="nucleotide sequence ID" value="XM_028181869.1"/>
</dbReference>
<feature type="signal peptide" evidence="4">
    <location>
        <begin position="1"/>
        <end position="16"/>
    </location>
</feature>
<accession>A0A6J2K6T5</accession>
<evidence type="ECO:0000256" key="1">
    <source>
        <dbReference type="ARBA" id="ARBA00022729"/>
    </source>
</evidence>
<dbReference type="SMART" id="SM00700">
    <property type="entry name" value="JHBP"/>
    <property type="match status" value="1"/>
</dbReference>
<keyword evidence="1 4" id="KW-0732">Signal</keyword>
<evidence type="ECO:0000313" key="5">
    <source>
        <dbReference type="Proteomes" id="UP000504629"/>
    </source>
</evidence>
<dbReference type="GeneID" id="114248587"/>
<dbReference type="Proteomes" id="UP000504629">
    <property type="component" value="Unplaced"/>
</dbReference>
<dbReference type="InterPro" id="IPR038606">
    <property type="entry name" value="To_sf"/>
</dbReference>
<gene>
    <name evidence="6" type="primary">LOC114248587</name>
</gene>
<evidence type="ECO:0000313" key="6">
    <source>
        <dbReference type="RefSeq" id="XP_028037670.1"/>
    </source>
</evidence>
<evidence type="ECO:0000256" key="2">
    <source>
        <dbReference type="ARBA" id="ARBA00023108"/>
    </source>
</evidence>
<dbReference type="OrthoDB" id="8191090at2759"/>
<keyword evidence="5" id="KW-1185">Reference proteome</keyword>
<dbReference type="Pfam" id="PF06585">
    <property type="entry name" value="JHBP"/>
    <property type="match status" value="1"/>
</dbReference>
<dbReference type="PANTHER" id="PTHR11008:SF14">
    <property type="entry name" value="CIRCADIAN CLOCK-CONTROLLED PROTEIN-LIKE PROTEIN"/>
    <property type="match status" value="1"/>
</dbReference>
<comment type="similarity">
    <text evidence="3">Belongs to the TO family.</text>
</comment>
<dbReference type="KEGG" id="bman:114248587"/>
<name>A0A6J2K6T5_BOMMA</name>
<proteinExistence type="inferred from homology"/>